<evidence type="ECO:0000256" key="3">
    <source>
        <dbReference type="SAM" id="Coils"/>
    </source>
</evidence>
<organism evidence="6 7">
    <name type="scientific">Methanobacterium formicicum</name>
    <dbReference type="NCBI Taxonomy" id="2162"/>
    <lineage>
        <taxon>Archaea</taxon>
        <taxon>Methanobacteriati</taxon>
        <taxon>Methanobacteriota</taxon>
        <taxon>Methanomada group</taxon>
        <taxon>Methanobacteria</taxon>
        <taxon>Methanobacteriales</taxon>
        <taxon>Methanobacteriaceae</taxon>
        <taxon>Methanobacterium</taxon>
    </lineage>
</organism>
<dbReference type="SUPFAM" id="SSF53335">
    <property type="entry name" value="S-adenosyl-L-methionine-dependent methyltransferases"/>
    <property type="match status" value="1"/>
</dbReference>
<dbReference type="GO" id="GO:0016757">
    <property type="term" value="F:glycosyltransferase activity"/>
    <property type="evidence" value="ECO:0007669"/>
    <property type="project" value="UniProtKB-KW"/>
</dbReference>
<dbReference type="InterPro" id="IPR029044">
    <property type="entry name" value="Nucleotide-diphossugar_trans"/>
</dbReference>
<dbReference type="Pfam" id="PF13489">
    <property type="entry name" value="Methyltransf_23"/>
    <property type="match status" value="1"/>
</dbReference>
<dbReference type="PANTHER" id="PTHR22916:SF51">
    <property type="entry name" value="GLYCOSYLTRANSFERASE EPSH-RELATED"/>
    <property type="match status" value="1"/>
</dbReference>
<keyword evidence="4" id="KW-0812">Transmembrane</keyword>
<keyword evidence="2" id="KW-0808">Transferase</keyword>
<dbReference type="Gene3D" id="3.90.550.10">
    <property type="entry name" value="Spore Coat Polysaccharide Biosynthesis Protein SpsA, Chain A"/>
    <property type="match status" value="2"/>
</dbReference>
<dbReference type="InterPro" id="IPR011004">
    <property type="entry name" value="Trimer_LpxA-like_sf"/>
</dbReference>
<dbReference type="Gene3D" id="2.160.10.10">
    <property type="entry name" value="Hexapeptide repeat proteins"/>
    <property type="match status" value="1"/>
</dbReference>
<dbReference type="SUPFAM" id="SSF53448">
    <property type="entry name" value="Nucleotide-diphospho-sugar transferases"/>
    <property type="match status" value="2"/>
</dbReference>
<keyword evidence="3" id="KW-0175">Coiled coil</keyword>
<dbReference type="InterPro" id="IPR029063">
    <property type="entry name" value="SAM-dependent_MTases_sf"/>
</dbReference>
<evidence type="ECO:0000256" key="1">
    <source>
        <dbReference type="ARBA" id="ARBA00022676"/>
    </source>
</evidence>
<dbReference type="Gene3D" id="3.40.50.150">
    <property type="entry name" value="Vaccinia Virus protein VP39"/>
    <property type="match status" value="1"/>
</dbReference>
<keyword evidence="1" id="KW-0328">Glycosyltransferase</keyword>
<dbReference type="AlphaFoldDB" id="A0A0S4FQN4"/>
<keyword evidence="7" id="KW-1185">Reference proteome</keyword>
<feature type="domain" description="Glycosyltransferase 2-like" evidence="5">
    <location>
        <begin position="507"/>
        <end position="663"/>
    </location>
</feature>
<evidence type="ECO:0000259" key="5">
    <source>
        <dbReference type="Pfam" id="PF00535"/>
    </source>
</evidence>
<dbReference type="Proteomes" id="UP000062768">
    <property type="component" value="Chromosome I"/>
</dbReference>
<dbReference type="PATRIC" id="fig|2162.10.peg.1759"/>
<dbReference type="InterPro" id="IPR001173">
    <property type="entry name" value="Glyco_trans_2-like"/>
</dbReference>
<keyword evidence="4" id="KW-0472">Membrane</keyword>
<evidence type="ECO:0000313" key="7">
    <source>
        <dbReference type="Proteomes" id="UP000062768"/>
    </source>
</evidence>
<evidence type="ECO:0000256" key="4">
    <source>
        <dbReference type="SAM" id="Phobius"/>
    </source>
</evidence>
<evidence type="ECO:0000313" key="6">
    <source>
        <dbReference type="EMBL" id="CEL25322.1"/>
    </source>
</evidence>
<reference evidence="6" key="1">
    <citation type="submission" date="2014-09" db="EMBL/GenBank/DDBJ databases">
        <authorList>
            <person name="Wibberg D."/>
        </authorList>
    </citation>
    <scope>NUCLEOTIDE SEQUENCE [LARGE SCALE GENOMIC DNA]</scope>
    <source>
        <strain evidence="6">Mb9</strain>
    </source>
</reference>
<evidence type="ECO:0000256" key="2">
    <source>
        <dbReference type="ARBA" id="ARBA00022679"/>
    </source>
</evidence>
<dbReference type="CDD" id="cd02440">
    <property type="entry name" value="AdoMet_MTases"/>
    <property type="match status" value="1"/>
</dbReference>
<name>A0A0S4FQN4_METFO</name>
<dbReference type="CDD" id="cd04647">
    <property type="entry name" value="LbH_MAT_like"/>
    <property type="match status" value="1"/>
</dbReference>
<proteinExistence type="predicted"/>
<feature type="coiled-coil region" evidence="3">
    <location>
        <begin position="983"/>
        <end position="1021"/>
    </location>
</feature>
<dbReference type="SUPFAM" id="SSF51161">
    <property type="entry name" value="Trimeric LpxA-like enzymes"/>
    <property type="match status" value="1"/>
</dbReference>
<sequence length="1262" mass="148223">MLLNLKKLRQDNISDKLIDYRKNKINHFMDQDAFNVVFCNKVKFAPLRYNLLNFYFEVLPIETLENFYDEKLNPKIIENYKNASILHLGGPEKPWNMWMGYLSLTYLKYSFSYSYILFFNIFISLIKKLSVKRQFDKILSFVYISKKENLNPKNVYNIFKARGLIKYYNLFDETYYLINYPDVKNSNLNPLDHYIYHGWKEKRNPSPNFDGNYYLRKYSDVRKSNTNPLVHYVLHGKEEGRFPNPNADSSFSETKKIEKHPLLKIDNKIIIFDENQNEEIVSKIKGLTVTFRGKNNVVKIEKGSIFYSSHIILQNNCQVNIKKTNRYGIRSLSADLADNCSIKIGKDFSSVSIRFSQSQEKNLNVIIGDYCMCADGVIIRPTDGHAIYDIETNELLNKGEDVFIGDHVWLGLNCLILKGSYLSNNTVIGAHSLVNKKFKEENVVVAGSPAKIIKRNVNWDRKNPVVYENAKKDGRYPNPDTGSSFSETKKIEKHPLLLKPSDKPRVSIIIPIFNVEMYLEECLDSVVNQNLRDIEIICVNDGSTDNSLSILEEYAEKDERIKIISKPNSGYGHTMNLGIEAATGEYIGIVEPDDHVKLDMYETLYIEAVKNDVDLIKADFYRFTGSGENLEKTYNKVAKKDENYNRIINPRNELEIFNFVMNTWSGIYKKDFIEKYNIRHNETPGASFQDNGFWFQTLALATRTYFLNKPFYMNRRDNPGSSVHDKGKVFAMCKEYDFIRNFLDKNPILDKNPEFKEKLIYVYQQKRYHNYIYTLNRIGSEFHKIFLEKFHEDYVLATENNELDGELFSKRDWDLLQLIIKDPTSVIESDFKKVSRKSFSDEDSANGLIYKKRKFNRLLSFLYTLKKEKLNPKNIYKIYKARRQIKSLNLFDEVYYLINYLDVRKSNMNLLDHYIYIGWMEKRTPSKKFDGNYYLRKYSDVRKSKTNPLVHYVLHGKEEGRFPNHHAEMNSPQYINKKFQDIIKNLEKSLSQSNTYLQNIKTEVEENNQLHRKEIEKFEKKLNLTKSVLYNIIEGSSKKKLCPTCGTETIAFLPFGENSRPNAQCPNCGSLERHRATYMFLKENTGVFKENIRLLHVAPEKILYDIFRAHKNIDYLTVDLNDKSDHVMEKMDIQDIQYSDNTFDFIYCSHVLEHVPNDRKAIDELYRVLKPDGKALILVPMNRSLDETLEDPGYNTPELRLKHYLQSDHLRLYGSDFTHRLEDAGFKILTDNIKFREDMDEEDLKRYGIDKCIQFFYCAKPD</sequence>
<gene>
    <name evidence="6" type="ORF">MB9_1687</name>
</gene>
<dbReference type="EMBL" id="LN734822">
    <property type="protein sequence ID" value="CEL25322.1"/>
    <property type="molecule type" value="Genomic_DNA"/>
</dbReference>
<dbReference type="PANTHER" id="PTHR22916">
    <property type="entry name" value="GLYCOSYLTRANSFERASE"/>
    <property type="match status" value="1"/>
</dbReference>
<protein>
    <recommendedName>
        <fullName evidence="5">Glycosyltransferase 2-like domain-containing protein</fullName>
    </recommendedName>
</protein>
<feature type="transmembrane region" description="Helical" evidence="4">
    <location>
        <begin position="106"/>
        <end position="126"/>
    </location>
</feature>
<dbReference type="Pfam" id="PF00535">
    <property type="entry name" value="Glycos_transf_2"/>
    <property type="match status" value="1"/>
</dbReference>
<keyword evidence="4" id="KW-1133">Transmembrane helix</keyword>
<dbReference type="CDD" id="cd00761">
    <property type="entry name" value="Glyco_tranf_GTA_type"/>
    <property type="match status" value="1"/>
</dbReference>
<accession>A0A0S4FQN4</accession>